<sequence length="345" mass="39325">MNESFKYQYLMARNKYSLSGMIGVVVEEFLPDKYERGKTSFKSPTPSDNAEFVISSLPGDDIPKLNQSDISSPDTNRKAFDENLSHEGEVMSKATLDDEVIITSVTTSTGQITKRLKRIIDQEELSVISNYKMLTDMSINCAQNILHETVPSIAGLDETTIGLKLLFTAQKQEFVQILHDGCNHWIASLLHEELDHIKIHIKASQQQSNGVDCGVFAISCATNLLYGKDPSKVNIKESLMRGHLVNCLVSNVLSPFLQEDEKTVSRCHEYTMIVWLYCFCRLLWFEEDKTVQSLRVTQCDKCDEWFHQGCAKTKEDIFMRKNQCWICTKCLPGHWTYCIYVTTVT</sequence>
<protein>
    <submittedName>
        <fullName evidence="1">Calcium-responsive transcription factor</fullName>
    </submittedName>
</protein>
<proteinExistence type="predicted"/>
<dbReference type="Gene3D" id="3.30.40.10">
    <property type="entry name" value="Zinc/RING finger domain, C3HC4 (zinc finger)"/>
    <property type="match status" value="1"/>
</dbReference>
<comment type="caution">
    <text evidence="1">The sequence shown here is derived from an EMBL/GenBank/DDBJ whole genome shotgun (WGS) entry which is preliminary data.</text>
</comment>
<evidence type="ECO:0000313" key="1">
    <source>
        <dbReference type="EMBL" id="CAB4041824.1"/>
    </source>
</evidence>
<accession>A0A7D9K860</accession>
<dbReference type="Proteomes" id="UP001152795">
    <property type="component" value="Unassembled WGS sequence"/>
</dbReference>
<dbReference type="InterPro" id="IPR013083">
    <property type="entry name" value="Znf_RING/FYVE/PHD"/>
</dbReference>
<dbReference type="CDD" id="cd15517">
    <property type="entry name" value="PHD_TCF19_like"/>
    <property type="match status" value="1"/>
</dbReference>
<dbReference type="PROSITE" id="PS50016">
    <property type="entry name" value="ZF_PHD_2"/>
    <property type="match status" value="1"/>
</dbReference>
<dbReference type="SUPFAM" id="SSF57903">
    <property type="entry name" value="FYVE/PHD zinc finger"/>
    <property type="match status" value="1"/>
</dbReference>
<dbReference type="OrthoDB" id="10054020at2759"/>
<name>A0A7D9K860_PARCT</name>
<gene>
    <name evidence="1" type="ORF">PACLA_8A007532</name>
</gene>
<dbReference type="InterPro" id="IPR038765">
    <property type="entry name" value="Papain-like_cys_pep_sf"/>
</dbReference>
<dbReference type="InterPro" id="IPR001965">
    <property type="entry name" value="Znf_PHD"/>
</dbReference>
<dbReference type="SMART" id="SM00249">
    <property type="entry name" value="PHD"/>
    <property type="match status" value="1"/>
</dbReference>
<organism evidence="1 2">
    <name type="scientific">Paramuricea clavata</name>
    <name type="common">Red gorgonian</name>
    <name type="synonym">Violescent sea-whip</name>
    <dbReference type="NCBI Taxonomy" id="317549"/>
    <lineage>
        <taxon>Eukaryota</taxon>
        <taxon>Metazoa</taxon>
        <taxon>Cnidaria</taxon>
        <taxon>Anthozoa</taxon>
        <taxon>Octocorallia</taxon>
        <taxon>Malacalcyonacea</taxon>
        <taxon>Plexauridae</taxon>
        <taxon>Paramuricea</taxon>
    </lineage>
</organism>
<feature type="non-terminal residue" evidence="1">
    <location>
        <position position="1"/>
    </location>
</feature>
<dbReference type="SUPFAM" id="SSF54001">
    <property type="entry name" value="Cysteine proteinases"/>
    <property type="match status" value="1"/>
</dbReference>
<dbReference type="AlphaFoldDB" id="A0A7D9K860"/>
<keyword evidence="2" id="KW-1185">Reference proteome</keyword>
<dbReference type="InterPro" id="IPR019787">
    <property type="entry name" value="Znf_PHD-finger"/>
</dbReference>
<dbReference type="PANTHER" id="PTHR34718:SF2">
    <property type="entry name" value="PHD-TYPE DOMAIN-CONTAINING PROTEIN"/>
    <property type="match status" value="1"/>
</dbReference>
<dbReference type="PANTHER" id="PTHR34718">
    <property type="entry name" value="PHD-TYPE DOMAIN-CONTAINING PROTEIN"/>
    <property type="match status" value="1"/>
</dbReference>
<dbReference type="EMBL" id="CACRXK020028994">
    <property type="protein sequence ID" value="CAB4041824.1"/>
    <property type="molecule type" value="Genomic_DNA"/>
</dbReference>
<dbReference type="InterPro" id="IPR011011">
    <property type="entry name" value="Znf_FYVE_PHD"/>
</dbReference>
<evidence type="ECO:0000313" key="2">
    <source>
        <dbReference type="Proteomes" id="UP001152795"/>
    </source>
</evidence>
<reference evidence="1" key="1">
    <citation type="submission" date="2020-04" db="EMBL/GenBank/DDBJ databases">
        <authorList>
            <person name="Alioto T."/>
            <person name="Alioto T."/>
            <person name="Gomez Garrido J."/>
        </authorList>
    </citation>
    <scope>NUCLEOTIDE SEQUENCE</scope>
    <source>
        <strain evidence="1">A484AB</strain>
    </source>
</reference>